<gene>
    <name evidence="3" type="ORF">MSAN_01996900</name>
</gene>
<comment type="caution">
    <text evidence="3">The sequence shown here is derived from an EMBL/GenBank/DDBJ whole genome shotgun (WGS) entry which is preliminary data.</text>
</comment>
<dbReference type="OrthoDB" id="2013972at2759"/>
<evidence type="ECO:0000313" key="4">
    <source>
        <dbReference type="Proteomes" id="UP000623467"/>
    </source>
</evidence>
<dbReference type="EMBL" id="JACAZH010000024">
    <property type="protein sequence ID" value="KAF7342811.1"/>
    <property type="molecule type" value="Genomic_DNA"/>
</dbReference>
<feature type="domain" description="Methyltransferase" evidence="2">
    <location>
        <begin position="84"/>
        <end position="164"/>
    </location>
</feature>
<evidence type="ECO:0000256" key="1">
    <source>
        <dbReference type="SAM" id="MobiDB-lite"/>
    </source>
</evidence>
<evidence type="ECO:0000259" key="2">
    <source>
        <dbReference type="Pfam" id="PF13649"/>
    </source>
</evidence>
<dbReference type="Gene3D" id="3.40.50.150">
    <property type="entry name" value="Vaccinia Virus protein VP39"/>
    <property type="match status" value="1"/>
</dbReference>
<dbReference type="AlphaFoldDB" id="A0A8H6XLQ6"/>
<feature type="compositionally biased region" description="Low complexity" evidence="1">
    <location>
        <begin position="455"/>
        <end position="475"/>
    </location>
</feature>
<feature type="region of interest" description="Disordered" evidence="1">
    <location>
        <begin position="449"/>
        <end position="493"/>
    </location>
</feature>
<dbReference type="Pfam" id="PF13649">
    <property type="entry name" value="Methyltransf_25"/>
    <property type="match status" value="1"/>
</dbReference>
<reference evidence="3" key="1">
    <citation type="submission" date="2020-05" db="EMBL/GenBank/DDBJ databases">
        <title>Mycena genomes resolve the evolution of fungal bioluminescence.</title>
        <authorList>
            <person name="Tsai I.J."/>
        </authorList>
    </citation>
    <scope>NUCLEOTIDE SEQUENCE</scope>
    <source>
        <strain evidence="3">160909Yilan</strain>
    </source>
</reference>
<dbReference type="Proteomes" id="UP000623467">
    <property type="component" value="Unassembled WGS sequence"/>
</dbReference>
<dbReference type="InterPro" id="IPR041698">
    <property type="entry name" value="Methyltransf_25"/>
</dbReference>
<feature type="region of interest" description="Disordered" evidence="1">
    <location>
        <begin position="248"/>
        <end position="272"/>
    </location>
</feature>
<keyword evidence="4" id="KW-1185">Reference proteome</keyword>
<dbReference type="InterPro" id="IPR029063">
    <property type="entry name" value="SAM-dependent_MTases_sf"/>
</dbReference>
<proteinExistence type="predicted"/>
<sequence length="640" mass="72191">MTLPPALTGKRQVHKVPFVIKHGLRFHGYGERAPYPLPYSKHVFELESLDMRLVSHMTGGSVSFVDFSDENWTKDGGATPEHSLDLGCGTGAWVIDAAKEWPTCDFVGFDLMDIQIPLMTLSPEYASIAERITWVHGNFLTDKLPFEDDEFDHVHIHAIAQGVPENKVNLSSECWITPSQTRISGASYLRKSTVFYDLAESSKLWKTESCGLFRHVRLQLIELCFLDVIFPLLPKWFTASLRARPRRPRGVRYPDGTQRGLDDNQPDTPPHDHALLESLYKSVFEARFINFNPTAILPSYFTTYFRHVTLSPVINFSMPPIPPLQPPSPQIASSSVIDSNEFSSSASPSHWLRPTSVSSVASTSTDSTAVSSRASISSVSSTASGSTAVSSRVSIFTRWREKQSLSVSTHDSSDTAMTVINELPDPPKTTSVPRNFVLDITEKFGSDMEMDGEEPVVSPEEPVVSPEEPVMSPEKPVVPPEEPVVSPEEPVASPEQIPFRNRLDLLNERSLAMHLYRSYQLVLACQEEMWEELKDRIRNRPDELKSFGWDEDEELEELQDRKKFEILIGRYRSHMQIRTVLWCSLTGIGWPFPPREPLSRTELIEEQKIRAAMIQARMDSQSDESPSPCRSLRVLVGYKL</sequence>
<evidence type="ECO:0000313" key="3">
    <source>
        <dbReference type="EMBL" id="KAF7342811.1"/>
    </source>
</evidence>
<name>A0A8H6XLQ6_9AGAR</name>
<organism evidence="3 4">
    <name type="scientific">Mycena sanguinolenta</name>
    <dbReference type="NCBI Taxonomy" id="230812"/>
    <lineage>
        <taxon>Eukaryota</taxon>
        <taxon>Fungi</taxon>
        <taxon>Dikarya</taxon>
        <taxon>Basidiomycota</taxon>
        <taxon>Agaricomycotina</taxon>
        <taxon>Agaricomycetes</taxon>
        <taxon>Agaricomycetidae</taxon>
        <taxon>Agaricales</taxon>
        <taxon>Marasmiineae</taxon>
        <taxon>Mycenaceae</taxon>
        <taxon>Mycena</taxon>
    </lineage>
</organism>
<protein>
    <submittedName>
        <fullName evidence="3">UBIQUITIN-CONJUGAT-2 domain-containing protein</fullName>
    </submittedName>
</protein>
<accession>A0A8H6XLQ6</accession>
<dbReference type="CDD" id="cd02440">
    <property type="entry name" value="AdoMet_MTases"/>
    <property type="match status" value="1"/>
</dbReference>
<dbReference type="SUPFAM" id="SSF53335">
    <property type="entry name" value="S-adenosyl-L-methionine-dependent methyltransferases"/>
    <property type="match status" value="1"/>
</dbReference>
<feature type="compositionally biased region" description="Low complexity" evidence="1">
    <location>
        <begin position="483"/>
        <end position="493"/>
    </location>
</feature>